<dbReference type="InterPro" id="IPR028362">
    <property type="entry name" value="AlgI"/>
</dbReference>
<evidence type="ECO:0000256" key="2">
    <source>
        <dbReference type="ARBA" id="ARBA00010323"/>
    </source>
</evidence>
<dbReference type="InterPro" id="IPR051085">
    <property type="entry name" value="MB_O-acyltransferase"/>
</dbReference>
<name>A0A7H0VFW0_9FLAO</name>
<evidence type="ECO:0000256" key="5">
    <source>
        <dbReference type="ARBA" id="ARBA00022989"/>
    </source>
</evidence>
<evidence type="ECO:0000313" key="10">
    <source>
        <dbReference type="Proteomes" id="UP000516305"/>
    </source>
</evidence>
<dbReference type="Proteomes" id="UP000516305">
    <property type="component" value="Chromosome"/>
</dbReference>
<dbReference type="EMBL" id="CP060139">
    <property type="protein sequence ID" value="QNR24608.1"/>
    <property type="molecule type" value="Genomic_DNA"/>
</dbReference>
<dbReference type="GO" id="GO:0016746">
    <property type="term" value="F:acyltransferase activity"/>
    <property type="evidence" value="ECO:0007669"/>
    <property type="project" value="UniProtKB-KW"/>
</dbReference>
<evidence type="ECO:0000256" key="8">
    <source>
        <dbReference type="SAM" id="Phobius"/>
    </source>
</evidence>
<feature type="transmembrane region" description="Helical" evidence="8">
    <location>
        <begin position="379"/>
        <end position="402"/>
    </location>
</feature>
<evidence type="ECO:0000256" key="6">
    <source>
        <dbReference type="ARBA" id="ARBA00023136"/>
    </source>
</evidence>
<feature type="transmembrane region" description="Helical" evidence="8">
    <location>
        <begin position="459"/>
        <end position="475"/>
    </location>
</feature>
<keyword evidence="7" id="KW-0808">Transferase</keyword>
<feature type="transmembrane region" description="Helical" evidence="8">
    <location>
        <begin position="422"/>
        <end position="439"/>
    </location>
</feature>
<feature type="transmembrane region" description="Helical" evidence="8">
    <location>
        <begin position="227"/>
        <end position="245"/>
    </location>
</feature>
<dbReference type="InterPro" id="IPR024194">
    <property type="entry name" value="Ac/AlaTfrase_AlgI/DltB"/>
</dbReference>
<evidence type="ECO:0000256" key="3">
    <source>
        <dbReference type="ARBA" id="ARBA00022475"/>
    </source>
</evidence>
<proteinExistence type="inferred from homology"/>
<dbReference type="Pfam" id="PF03062">
    <property type="entry name" value="MBOAT"/>
    <property type="match status" value="1"/>
</dbReference>
<dbReference type="InterPro" id="IPR004299">
    <property type="entry name" value="MBOAT_fam"/>
</dbReference>
<evidence type="ECO:0000256" key="4">
    <source>
        <dbReference type="ARBA" id="ARBA00022692"/>
    </source>
</evidence>
<feature type="transmembrane region" description="Helical" evidence="8">
    <location>
        <begin position="51"/>
        <end position="67"/>
    </location>
</feature>
<dbReference type="PIRSF" id="PIRSF016636">
    <property type="entry name" value="AlgI_DltB"/>
    <property type="match status" value="1"/>
</dbReference>
<keyword evidence="3 7" id="KW-1003">Cell membrane</keyword>
<dbReference type="PANTHER" id="PTHR13285">
    <property type="entry name" value="ACYLTRANSFERASE"/>
    <property type="match status" value="1"/>
</dbReference>
<comment type="subcellular location">
    <subcellularLocation>
        <location evidence="1">Cell membrane</location>
        <topology evidence="1">Multi-pass membrane protein</topology>
    </subcellularLocation>
</comment>
<feature type="transmembrane region" description="Helical" evidence="8">
    <location>
        <begin position="152"/>
        <end position="171"/>
    </location>
</feature>
<dbReference type="PANTHER" id="PTHR13285:SF18">
    <property type="entry name" value="PROTEIN-CYSTEINE N-PALMITOYLTRANSFERASE RASP"/>
    <property type="match status" value="1"/>
</dbReference>
<protein>
    <submittedName>
        <fullName evidence="9">MBOAT family protein</fullName>
    </submittedName>
</protein>
<dbReference type="AlphaFoldDB" id="A0A7H0VFW0"/>
<keyword evidence="10" id="KW-1185">Reference proteome</keyword>
<feature type="transmembrane region" description="Helical" evidence="8">
    <location>
        <begin position="119"/>
        <end position="140"/>
    </location>
</feature>
<dbReference type="PIRSF" id="PIRSF500217">
    <property type="entry name" value="AlgI"/>
    <property type="match status" value="1"/>
</dbReference>
<dbReference type="GO" id="GO:0005886">
    <property type="term" value="C:plasma membrane"/>
    <property type="evidence" value="ECO:0007669"/>
    <property type="project" value="UniProtKB-SubCell"/>
</dbReference>
<keyword evidence="6 7" id="KW-0472">Membrane</keyword>
<comment type="similarity">
    <text evidence="2 7">Belongs to the membrane-bound acyltransferase family.</text>
</comment>
<sequence>MLFNSIDFAVFLPVVFLVYWFLTNTSLKLQNAFLLLASYVFYGWWDWRFLSLIVFSSLVDFAIGRGLTRELSPKKRKTLLWLSVFTNLGLLGFFKYYNFFLSNFKAAFTVFGYEIAGDSLNIILPVGISFYTFQTLSYTIDVYKRKLEPTKDLIGFLAFVSFFPQLVAGPIERASNLLPQFYKPRHFDYKKAVDGLRQMLWGLFKKMVIADNCANFANQTFGGISDYNGSALVLGAIFFTIQIYADFSGYSDIAIGTARLFGFNLMKNFSYPYFSRNIPEAWRKWHISLTTWFRDYLYLPLALKHRKSTTKLAFITVLQFLVIGFWHGANWTFIVWGAIHATYMLPFVLFRKEMVQYTGLVAEGKIMPSVKEMLQMMKVFSLTGFSMIFFRAESISHAWAYLNGIFSPSLLAMPNLAGGKKALGIILMVMVFFLVEWLYRKDKHSLETLGLNWKRRYRWALYGFLGILLFYFGGARQDFIYFDF</sequence>
<feature type="transmembrane region" description="Helical" evidence="8">
    <location>
        <begin position="309"/>
        <end position="327"/>
    </location>
</feature>
<keyword evidence="5 8" id="KW-1133">Transmembrane helix</keyword>
<accession>A0A7H0VFW0</accession>
<evidence type="ECO:0000313" key="9">
    <source>
        <dbReference type="EMBL" id="QNR24608.1"/>
    </source>
</evidence>
<keyword evidence="7" id="KW-0012">Acyltransferase</keyword>
<dbReference type="KEGG" id="chyd:H4K34_01835"/>
<dbReference type="GO" id="GO:0042121">
    <property type="term" value="P:alginic acid biosynthetic process"/>
    <property type="evidence" value="ECO:0007669"/>
    <property type="project" value="InterPro"/>
</dbReference>
<evidence type="ECO:0000256" key="1">
    <source>
        <dbReference type="ARBA" id="ARBA00004651"/>
    </source>
</evidence>
<evidence type="ECO:0000256" key="7">
    <source>
        <dbReference type="PIRNR" id="PIRNR016636"/>
    </source>
</evidence>
<feature type="transmembrane region" description="Helical" evidence="8">
    <location>
        <begin position="79"/>
        <end position="99"/>
    </location>
</feature>
<gene>
    <name evidence="9" type="ORF">H4K34_01835</name>
</gene>
<reference evidence="9 10" key="1">
    <citation type="submission" date="2020-08" db="EMBL/GenBank/DDBJ databases">
        <title>Croceimicrobium hydrocarbonivorans gen. nov., sp. nov., a novel marine bacterium isolated from a bacterial consortium that degrades polyethylene terephthalate.</title>
        <authorList>
            <person name="Liu R."/>
        </authorList>
    </citation>
    <scope>NUCLEOTIDE SEQUENCE [LARGE SCALE GENOMIC DNA]</scope>
    <source>
        <strain evidence="9 10">A20-9</strain>
    </source>
</reference>
<organism evidence="9 10">
    <name type="scientific">Croceimicrobium hydrocarbonivorans</name>
    <dbReference type="NCBI Taxonomy" id="2761580"/>
    <lineage>
        <taxon>Bacteria</taxon>
        <taxon>Pseudomonadati</taxon>
        <taxon>Bacteroidota</taxon>
        <taxon>Flavobacteriia</taxon>
        <taxon>Flavobacteriales</taxon>
        <taxon>Owenweeksiaceae</taxon>
        <taxon>Croceimicrobium</taxon>
    </lineage>
</organism>
<feature type="transmembrane region" description="Helical" evidence="8">
    <location>
        <begin position="6"/>
        <end position="22"/>
    </location>
</feature>
<keyword evidence="4 8" id="KW-0812">Transmembrane</keyword>
<feature type="transmembrane region" description="Helical" evidence="8">
    <location>
        <begin position="333"/>
        <end position="350"/>
    </location>
</feature>